<evidence type="ECO:0000256" key="7">
    <source>
        <dbReference type="ARBA" id="ARBA00022525"/>
    </source>
</evidence>
<dbReference type="Gene3D" id="2.10.25.10">
    <property type="entry name" value="Laminin"/>
    <property type="match status" value="2"/>
</dbReference>
<dbReference type="FunFam" id="2.10.25.10:FF:000259">
    <property type="entry name" value="Coagulation factor VII"/>
    <property type="match status" value="1"/>
</dbReference>
<evidence type="ECO:0000256" key="8">
    <source>
        <dbReference type="ARBA" id="ARBA00022536"/>
    </source>
</evidence>
<dbReference type="InterPro" id="IPR017857">
    <property type="entry name" value="Coagulation_fac-like_Gla_dom"/>
</dbReference>
<keyword evidence="16" id="KW-0460">Magnesium</keyword>
<evidence type="ECO:0000259" key="28">
    <source>
        <dbReference type="PROSITE" id="PS50240"/>
    </source>
</evidence>
<feature type="signal peptide" evidence="26">
    <location>
        <begin position="1"/>
        <end position="21"/>
    </location>
</feature>
<evidence type="ECO:0000256" key="15">
    <source>
        <dbReference type="ARBA" id="ARBA00022837"/>
    </source>
</evidence>
<dbReference type="InterPro" id="IPR001881">
    <property type="entry name" value="EGF-like_Ca-bd_dom"/>
</dbReference>
<dbReference type="SMART" id="SM00020">
    <property type="entry name" value="Tryp_SPc"/>
    <property type="match status" value="1"/>
</dbReference>
<reference evidence="30 31" key="1">
    <citation type="submission" date="2019-09" db="EMBL/GenBank/DDBJ databases">
        <title>Bird 10,000 Genomes (B10K) Project - Family phase.</title>
        <authorList>
            <person name="Zhang G."/>
        </authorList>
    </citation>
    <scope>NUCLEOTIDE SEQUENCE [LARGE SCALE GENOMIC DNA]</scope>
    <source>
        <strain evidence="30">B10K-DU-001-39</strain>
        <tissue evidence="30">Muscle</tissue>
    </source>
</reference>
<evidence type="ECO:0000256" key="22">
    <source>
        <dbReference type="ARBA" id="ARBA00031357"/>
    </source>
</evidence>
<dbReference type="GO" id="GO:0005615">
    <property type="term" value="C:extracellular space"/>
    <property type="evidence" value="ECO:0007669"/>
    <property type="project" value="TreeGrafter"/>
</dbReference>
<dbReference type="PROSITE" id="PS00022">
    <property type="entry name" value="EGF_1"/>
    <property type="match status" value="1"/>
</dbReference>
<sequence length="480" mass="52895">MAKIPLILSICLLEAFLGAESAVFIENKEASSVLSRRRRANSNRLEEVIPGNLERECIEEKCSFEEAREVFENTEKTVSITSAKWENFSPPILTCMNCSDGDQCDPNPCKNGAACEDAVNSYVCWCPAGYEGRNCEIDFTCAIKNGGCKHFCKHDPPQKVVCSCAAGYKLHEDGKSCEPAVPYPCGRITAPEVKRKLTRTINTFEHWHVTATDEDDAHDEALNVTEPPPTAATTKIVPINKTDNRVVGGLDSVKGQVPWQVHLVNSKGLGFCGGSIINEKWVVTAAHCLQPGDNVTAVAGEYNTSEDDKTEQWRQVVQILPHPTYNRTKNKHHNDIALLELDQPLTFNSYVTPICLGNKEFTNTLLTHGKGTVSGWGSTLYRGRTATILQVLTVPFVDRLTCLKSTSTTILQNMFCAGYATGGKDTCEGDSGGPYTNEIEGTWFLTGITSWGEECAKPGKYGIYTKVSKYVKWIKETTRL</sequence>
<feature type="domain" description="Gla" evidence="29">
    <location>
        <begin position="40"/>
        <end position="90"/>
    </location>
</feature>
<evidence type="ECO:0000256" key="24">
    <source>
        <dbReference type="PROSITE-ProRule" id="PRU00076"/>
    </source>
</evidence>
<keyword evidence="19 24" id="KW-1015">Disulfide bond</keyword>
<evidence type="ECO:0000256" key="1">
    <source>
        <dbReference type="ARBA" id="ARBA00001368"/>
    </source>
</evidence>
<evidence type="ECO:0000256" key="23">
    <source>
        <dbReference type="PIRSR" id="PIRSR001143-1"/>
    </source>
</evidence>
<evidence type="ECO:0000256" key="19">
    <source>
        <dbReference type="ARBA" id="ARBA00023157"/>
    </source>
</evidence>
<evidence type="ECO:0000259" key="29">
    <source>
        <dbReference type="PROSITE" id="PS50998"/>
    </source>
</evidence>
<evidence type="ECO:0000256" key="13">
    <source>
        <dbReference type="ARBA" id="ARBA00022801"/>
    </source>
</evidence>
<evidence type="ECO:0000256" key="26">
    <source>
        <dbReference type="SAM" id="SignalP"/>
    </source>
</evidence>
<gene>
    <name evidence="30" type="primary">F9</name>
    <name evidence="30" type="ORF">ALELAT_R09825</name>
</gene>
<evidence type="ECO:0000256" key="12">
    <source>
        <dbReference type="ARBA" id="ARBA00022723"/>
    </source>
</evidence>
<dbReference type="CDD" id="cd00054">
    <property type="entry name" value="EGF_CA"/>
    <property type="match status" value="1"/>
</dbReference>
<accession>A0A7L0WDU0</accession>
<dbReference type="InterPro" id="IPR009003">
    <property type="entry name" value="Peptidase_S1_PA"/>
</dbReference>
<keyword evidence="15" id="KW-0106">Calcium</keyword>
<feature type="chain" id="PRO_5029701360" description="Coagulation factor IX" evidence="26">
    <location>
        <begin position="22"/>
        <end position="480"/>
    </location>
</feature>
<dbReference type="PRINTS" id="PR00722">
    <property type="entry name" value="CHYMOTRYPSIN"/>
</dbReference>
<feature type="domain" description="Peptidase S1" evidence="28">
    <location>
        <begin position="246"/>
        <end position="479"/>
    </location>
</feature>
<organism evidence="30 31">
    <name type="scientific">Alectura lathami</name>
    <name type="common">Australian brush turkey</name>
    <dbReference type="NCBI Taxonomy" id="81907"/>
    <lineage>
        <taxon>Eukaryota</taxon>
        <taxon>Metazoa</taxon>
        <taxon>Chordata</taxon>
        <taxon>Craniata</taxon>
        <taxon>Vertebrata</taxon>
        <taxon>Euteleostomi</taxon>
        <taxon>Archelosauria</taxon>
        <taxon>Archosauria</taxon>
        <taxon>Dinosauria</taxon>
        <taxon>Saurischia</taxon>
        <taxon>Theropoda</taxon>
        <taxon>Coelurosauria</taxon>
        <taxon>Aves</taxon>
        <taxon>Neognathae</taxon>
        <taxon>Galloanserae</taxon>
        <taxon>Galliformes</taxon>
        <taxon>Megapodiidae</taxon>
        <taxon>Alectura</taxon>
    </lineage>
</organism>
<dbReference type="FunFam" id="2.40.10.10:FF:000003">
    <property type="entry name" value="Transmembrane serine protease 3"/>
    <property type="match status" value="1"/>
</dbReference>
<dbReference type="OrthoDB" id="8909918at2759"/>
<evidence type="ECO:0000256" key="5">
    <source>
        <dbReference type="ARBA" id="ARBA00019454"/>
    </source>
</evidence>
<comment type="caution">
    <text evidence="24">Lacks conserved residue(s) required for the propagation of feature annotation.</text>
</comment>
<dbReference type="PROSITE" id="PS01186">
    <property type="entry name" value="EGF_2"/>
    <property type="match status" value="1"/>
</dbReference>
<dbReference type="GO" id="GO:0004252">
    <property type="term" value="F:serine-type endopeptidase activity"/>
    <property type="evidence" value="ECO:0007669"/>
    <property type="project" value="UniProtKB-EC"/>
</dbReference>
<dbReference type="Gene3D" id="4.10.740.10">
    <property type="entry name" value="Coagulation Factor IX"/>
    <property type="match status" value="1"/>
</dbReference>
<evidence type="ECO:0000256" key="3">
    <source>
        <dbReference type="ARBA" id="ARBA00004613"/>
    </source>
</evidence>
<dbReference type="SMART" id="SM00181">
    <property type="entry name" value="EGF"/>
    <property type="match status" value="2"/>
</dbReference>
<evidence type="ECO:0000256" key="18">
    <source>
        <dbReference type="ARBA" id="ARBA00023145"/>
    </source>
</evidence>
<dbReference type="PIRSF" id="PIRSF001143">
    <property type="entry name" value="Factor_X"/>
    <property type="match status" value="1"/>
</dbReference>
<dbReference type="EC" id="3.4.21.22" evidence="4"/>
<proteinExistence type="predicted"/>
<dbReference type="Pfam" id="PF00089">
    <property type="entry name" value="Trypsin"/>
    <property type="match status" value="1"/>
</dbReference>
<dbReference type="InterPro" id="IPR043504">
    <property type="entry name" value="Peptidase_S1_PA_chymotrypsin"/>
</dbReference>
<dbReference type="InterPro" id="IPR035972">
    <property type="entry name" value="GLA-like_dom_SF"/>
</dbReference>
<feature type="active site" description="Charge relay system" evidence="23">
    <location>
        <position position="335"/>
    </location>
</feature>
<feature type="active site" description="Charge relay system" evidence="23">
    <location>
        <position position="431"/>
    </location>
</feature>
<dbReference type="CDD" id="cd00190">
    <property type="entry name" value="Tryp_SPc"/>
    <property type="match status" value="1"/>
</dbReference>
<dbReference type="PROSITE" id="PS50240">
    <property type="entry name" value="TRYPSIN_DOM"/>
    <property type="match status" value="1"/>
</dbReference>
<dbReference type="InterPro" id="IPR001254">
    <property type="entry name" value="Trypsin_dom"/>
</dbReference>
<dbReference type="Gene3D" id="2.40.10.10">
    <property type="entry name" value="Trypsin-like serine proteases"/>
    <property type="match status" value="2"/>
</dbReference>
<evidence type="ECO:0000259" key="27">
    <source>
        <dbReference type="PROSITE" id="PS50026"/>
    </source>
</evidence>
<evidence type="ECO:0000256" key="14">
    <source>
        <dbReference type="ARBA" id="ARBA00022825"/>
    </source>
</evidence>
<keyword evidence="14 25" id="KW-0720">Serine protease</keyword>
<dbReference type="InterPro" id="IPR000294">
    <property type="entry name" value="GLA_domain"/>
</dbReference>
<feature type="disulfide bond" evidence="24">
    <location>
        <begin position="126"/>
        <end position="135"/>
    </location>
</feature>
<dbReference type="Pfam" id="PF00594">
    <property type="entry name" value="Gla"/>
    <property type="match status" value="1"/>
</dbReference>
<comment type="function">
    <text evidence="2">Factor IX is a vitamin K-dependent plasma protein that participates in the intrinsic pathway of blood coagulation by converting factor X to its active form in the presence of Ca(2+) ions, phospholipids, and factor VIIIa.</text>
</comment>
<dbReference type="SUPFAM" id="SSF50494">
    <property type="entry name" value="Trypsin-like serine proteases"/>
    <property type="match status" value="1"/>
</dbReference>
<dbReference type="FunFam" id="2.10.25.10:FF:000162">
    <property type="entry name" value="Coagulation factor X (Predicted)"/>
    <property type="match status" value="1"/>
</dbReference>
<keyword evidence="6" id="KW-0301">Gamma-carboxyglutamic acid</keyword>
<evidence type="ECO:0000256" key="21">
    <source>
        <dbReference type="ARBA" id="ARBA00023278"/>
    </source>
</evidence>
<evidence type="ECO:0000313" key="31">
    <source>
        <dbReference type="Proteomes" id="UP000562322"/>
    </source>
</evidence>
<evidence type="ECO:0000256" key="2">
    <source>
        <dbReference type="ARBA" id="ARBA00002741"/>
    </source>
</evidence>
<comment type="subcellular location">
    <subcellularLocation>
        <location evidence="3">Secreted</location>
    </subcellularLocation>
</comment>
<dbReference type="InterPro" id="IPR012224">
    <property type="entry name" value="Pept_S1A_FX"/>
</dbReference>
<dbReference type="PROSITE" id="PS00010">
    <property type="entry name" value="ASX_HYDROXYL"/>
    <property type="match status" value="1"/>
</dbReference>
<evidence type="ECO:0000256" key="4">
    <source>
        <dbReference type="ARBA" id="ARBA00012066"/>
    </source>
</evidence>
<dbReference type="SMART" id="SM00179">
    <property type="entry name" value="EGF_CA"/>
    <property type="match status" value="1"/>
</dbReference>
<feature type="domain" description="EGF-like" evidence="27">
    <location>
        <begin position="100"/>
        <end position="136"/>
    </location>
</feature>
<dbReference type="PANTHER" id="PTHR24278:SF31">
    <property type="entry name" value="COAGULATION FACTOR IX"/>
    <property type="match status" value="1"/>
</dbReference>
<dbReference type="PROSITE" id="PS50998">
    <property type="entry name" value="GLA_2"/>
    <property type="match status" value="1"/>
</dbReference>
<dbReference type="Proteomes" id="UP000562322">
    <property type="component" value="Unassembled WGS sequence"/>
</dbReference>
<dbReference type="InterPro" id="IPR001314">
    <property type="entry name" value="Peptidase_S1A"/>
</dbReference>
<dbReference type="GO" id="GO:0007596">
    <property type="term" value="P:blood coagulation"/>
    <property type="evidence" value="ECO:0007669"/>
    <property type="project" value="UniProtKB-KW"/>
</dbReference>
<dbReference type="PROSITE" id="PS01187">
    <property type="entry name" value="EGF_CA"/>
    <property type="match status" value="1"/>
</dbReference>
<dbReference type="SUPFAM" id="SSF57630">
    <property type="entry name" value="GLA-domain"/>
    <property type="match status" value="1"/>
</dbReference>
<keyword evidence="18" id="KW-0865">Zymogen</keyword>
<comment type="catalytic activity">
    <reaction evidence="1">
        <text>Selective cleavage of Arg-|-Ile bond in factor X to form factor Xa.</text>
        <dbReference type="EC" id="3.4.21.22"/>
    </reaction>
</comment>
<evidence type="ECO:0000256" key="16">
    <source>
        <dbReference type="ARBA" id="ARBA00022842"/>
    </source>
</evidence>
<dbReference type="InterPro" id="IPR000152">
    <property type="entry name" value="EGF-type_Asp/Asn_hydroxyl_site"/>
</dbReference>
<comment type="caution">
    <text evidence="30">The sequence shown here is derived from an EMBL/GenBank/DDBJ whole genome shotgun (WGS) entry which is preliminary data.</text>
</comment>
<dbReference type="Pfam" id="PF14670">
    <property type="entry name" value="FXa_inhibition"/>
    <property type="match status" value="1"/>
</dbReference>
<dbReference type="SMART" id="SM00069">
    <property type="entry name" value="GLA"/>
    <property type="match status" value="1"/>
</dbReference>
<feature type="active site" description="Charge relay system" evidence="23">
    <location>
        <position position="287"/>
    </location>
</feature>
<dbReference type="GO" id="GO:0005509">
    <property type="term" value="F:calcium ion binding"/>
    <property type="evidence" value="ECO:0007669"/>
    <property type="project" value="InterPro"/>
</dbReference>
<evidence type="ECO:0000256" key="20">
    <source>
        <dbReference type="ARBA" id="ARBA00023180"/>
    </source>
</evidence>
<dbReference type="PROSITE" id="PS00135">
    <property type="entry name" value="TRYPSIN_SER"/>
    <property type="match status" value="1"/>
</dbReference>
<dbReference type="EMBL" id="VXAV01006204">
    <property type="protein sequence ID" value="NXL89559.1"/>
    <property type="molecule type" value="Genomic_DNA"/>
</dbReference>
<keyword evidence="11" id="KW-0356">Hemostasis</keyword>
<dbReference type="AlphaFoldDB" id="A0A7L0WDU0"/>
<protein>
    <recommendedName>
        <fullName evidence="5">Coagulation factor IX</fullName>
        <ecNumber evidence="4">3.4.21.22</ecNumber>
    </recommendedName>
    <alternativeName>
        <fullName evidence="22">Christmas factor</fullName>
    </alternativeName>
</protein>
<dbReference type="InterPro" id="IPR018097">
    <property type="entry name" value="EGF_Ca-bd_CS"/>
</dbReference>
<evidence type="ECO:0000256" key="11">
    <source>
        <dbReference type="ARBA" id="ARBA00022696"/>
    </source>
</evidence>
<feature type="non-terminal residue" evidence="30">
    <location>
        <position position="1"/>
    </location>
</feature>
<keyword evidence="12" id="KW-0479">Metal-binding</keyword>
<evidence type="ECO:0000256" key="17">
    <source>
        <dbReference type="ARBA" id="ARBA00023084"/>
    </source>
</evidence>
<dbReference type="PRINTS" id="PR00010">
    <property type="entry name" value="EGFBLOOD"/>
</dbReference>
<evidence type="ECO:0000256" key="6">
    <source>
        <dbReference type="ARBA" id="ARBA00022479"/>
    </source>
</evidence>
<dbReference type="InterPro" id="IPR033116">
    <property type="entry name" value="TRYPSIN_SER"/>
</dbReference>
<keyword evidence="20" id="KW-0325">Glycoprotein</keyword>
<dbReference type="InterPro" id="IPR000742">
    <property type="entry name" value="EGF"/>
</dbReference>
<dbReference type="PANTHER" id="PTHR24278">
    <property type="entry name" value="COAGULATION FACTOR"/>
    <property type="match status" value="1"/>
</dbReference>
<keyword evidence="8 24" id="KW-0245">EGF-like domain</keyword>
<evidence type="ECO:0000256" key="25">
    <source>
        <dbReference type="RuleBase" id="RU363034"/>
    </source>
</evidence>
<dbReference type="InterPro" id="IPR018114">
    <property type="entry name" value="TRYPSIN_HIS"/>
</dbReference>
<keyword evidence="21" id="KW-0379">Hydroxylation</keyword>
<keyword evidence="9" id="KW-0597">Phosphoprotein</keyword>
<evidence type="ECO:0000313" key="30">
    <source>
        <dbReference type="EMBL" id="NXL89559.1"/>
    </source>
</evidence>
<keyword evidence="17" id="KW-0094">Blood coagulation</keyword>
<keyword evidence="31" id="KW-1185">Reference proteome</keyword>
<dbReference type="GO" id="GO:0031638">
    <property type="term" value="P:zymogen activation"/>
    <property type="evidence" value="ECO:0007669"/>
    <property type="project" value="UniProtKB-ARBA"/>
</dbReference>
<keyword evidence="7" id="KW-0964">Secreted</keyword>
<dbReference type="Pfam" id="PF00008">
    <property type="entry name" value="EGF"/>
    <property type="match status" value="1"/>
</dbReference>
<keyword evidence="13 25" id="KW-0378">Hydrolase</keyword>
<dbReference type="InterPro" id="IPR050442">
    <property type="entry name" value="Peptidase_S1_coag_factors"/>
</dbReference>
<dbReference type="SUPFAM" id="SSF57196">
    <property type="entry name" value="EGF/Laminin"/>
    <property type="match status" value="2"/>
</dbReference>
<evidence type="ECO:0000256" key="10">
    <source>
        <dbReference type="ARBA" id="ARBA00022670"/>
    </source>
</evidence>
<keyword evidence="26" id="KW-0732">Signal</keyword>
<dbReference type="GO" id="GO:0005788">
    <property type="term" value="C:endoplasmic reticulum lumen"/>
    <property type="evidence" value="ECO:0007669"/>
    <property type="project" value="UniProtKB-ARBA"/>
</dbReference>
<dbReference type="PRINTS" id="PR00001">
    <property type="entry name" value="GLABLOOD"/>
</dbReference>
<keyword evidence="10 25" id="KW-0645">Protease</keyword>
<dbReference type="PROSITE" id="PS50026">
    <property type="entry name" value="EGF_3"/>
    <property type="match status" value="1"/>
</dbReference>
<dbReference type="FunFam" id="4.10.740.10:FF:000001">
    <property type="entry name" value="vitamin K-dependent protein S"/>
    <property type="match status" value="1"/>
</dbReference>
<evidence type="ECO:0000256" key="9">
    <source>
        <dbReference type="ARBA" id="ARBA00022553"/>
    </source>
</evidence>
<feature type="non-terminal residue" evidence="30">
    <location>
        <position position="480"/>
    </location>
</feature>
<name>A0A7L0WDU0_ALELA</name>
<dbReference type="PROSITE" id="PS00134">
    <property type="entry name" value="TRYPSIN_HIS"/>
    <property type="match status" value="1"/>
</dbReference>